<name>A0A1I8F9Y7_9PLAT</name>
<sequence>AIRELQNRCEQLTREQQHQKPLQAYCSACGSAMSSSADTEETPTGKLSQCSAAAAAAASFDSAGPNRGRRDSRLEAGVRVLAGAKPSDIAVVPLRPRHQQPTQQPTQQPDPTDDATQTEQPQSDPLADSLTENARLRRDLHALAKALRTAEEDAKEKAKQLAAYEKQVMPAKTSVTRCLRCQKLYRLVDNNKFACKYHSKGRQRVEQHSSQGRLADVLFMCSLKQQPSALASLAAASSQVHTKQDISQTALAAVLLHPLPALRMVLAGELVVVNQTVELLAAKAPAAWPSPWRPPRRLRSALGQRVQIPTQTSILGQRVGERIGLRLLCLSGIVSGGQAAELAVELAAGAGGQGPQRHNGNIRGFSAGKHANSPLLPAENRAGHDLVPLSRM</sequence>
<feature type="compositionally biased region" description="Low complexity" evidence="2">
    <location>
        <begin position="99"/>
        <end position="122"/>
    </location>
</feature>
<evidence type="ECO:0000313" key="4">
    <source>
        <dbReference type="WBParaSite" id="maker-unitig_25563-snap-gene-0.3-mRNA-1"/>
    </source>
</evidence>
<keyword evidence="3" id="KW-1185">Reference proteome</keyword>
<proteinExistence type="predicted"/>
<keyword evidence="1" id="KW-0175">Coiled coil</keyword>
<feature type="region of interest" description="Disordered" evidence="2">
    <location>
        <begin position="368"/>
        <end position="392"/>
    </location>
</feature>
<evidence type="ECO:0000256" key="1">
    <source>
        <dbReference type="SAM" id="Coils"/>
    </source>
</evidence>
<dbReference type="AlphaFoldDB" id="A0A1I8F9Y7"/>
<evidence type="ECO:0000313" key="3">
    <source>
        <dbReference type="Proteomes" id="UP000095280"/>
    </source>
</evidence>
<organism evidence="3 4">
    <name type="scientific">Macrostomum lignano</name>
    <dbReference type="NCBI Taxonomy" id="282301"/>
    <lineage>
        <taxon>Eukaryota</taxon>
        <taxon>Metazoa</taxon>
        <taxon>Spiralia</taxon>
        <taxon>Lophotrochozoa</taxon>
        <taxon>Platyhelminthes</taxon>
        <taxon>Rhabditophora</taxon>
        <taxon>Macrostomorpha</taxon>
        <taxon>Macrostomida</taxon>
        <taxon>Macrostomidae</taxon>
        <taxon>Macrostomum</taxon>
    </lineage>
</organism>
<reference evidence="4" key="1">
    <citation type="submission" date="2016-11" db="UniProtKB">
        <authorList>
            <consortium name="WormBaseParasite"/>
        </authorList>
    </citation>
    <scope>IDENTIFICATION</scope>
</reference>
<accession>A0A1I8F9Y7</accession>
<feature type="coiled-coil region" evidence="1">
    <location>
        <begin position="133"/>
        <end position="167"/>
    </location>
</feature>
<evidence type="ECO:0000256" key="2">
    <source>
        <dbReference type="SAM" id="MobiDB-lite"/>
    </source>
</evidence>
<feature type="region of interest" description="Disordered" evidence="2">
    <location>
        <begin position="87"/>
        <end position="133"/>
    </location>
</feature>
<protein>
    <submittedName>
        <fullName evidence="4">Mcm10 domain-containing protein</fullName>
    </submittedName>
</protein>
<dbReference type="WBParaSite" id="maker-unitig_25563-snap-gene-0.3-mRNA-1">
    <property type="protein sequence ID" value="maker-unitig_25563-snap-gene-0.3-mRNA-1"/>
    <property type="gene ID" value="maker-unitig_25563-snap-gene-0.3"/>
</dbReference>
<dbReference type="Proteomes" id="UP000095280">
    <property type="component" value="Unplaced"/>
</dbReference>